<sequence>LVVGGSNRPLDTSICSEAIRHFTQQVEELRNAVEGQLPEAEETNGSVREGLGVEGADEPEEGGDDLLLGFEMEEAAANEAANAWEQQQQQQQQLNPMEQDQQQQQQQQEDLYNYEDTAAMDYAADEYSRPEDDISTANYSLLTATAAEKEWEALKGKGPVRRTAAAAAAAAAAADPAAAAAAAGKSQQLLAALDPFLVDMTNLNKPLNLHPLLKAERCNPPAPKPIDNIFVAWDMTSSPFAASPQQMVSLSLLAFKQIQFAAEGPQAPSLVDAQQAPGLGGWAAMSEVLQWATKTTEGLKRLMRHLD</sequence>
<dbReference type="EMBL" id="HG678357">
    <property type="protein sequence ID" value="CDJ45549.1"/>
    <property type="molecule type" value="Genomic_DNA"/>
</dbReference>
<proteinExistence type="predicted"/>
<feature type="compositionally biased region" description="Acidic residues" evidence="1">
    <location>
        <begin position="55"/>
        <end position="64"/>
    </location>
</feature>
<dbReference type="Proteomes" id="UP000030747">
    <property type="component" value="Unassembled WGS sequence"/>
</dbReference>
<name>U6LAH5_EIMTE</name>
<reference evidence="2" key="1">
    <citation type="submission" date="2013-10" db="EMBL/GenBank/DDBJ databases">
        <title>Genomic analysis of the causative agents of coccidiosis in chickens.</title>
        <authorList>
            <person name="Reid A.J."/>
            <person name="Blake D."/>
            <person name="Billington K."/>
            <person name="Browne H."/>
            <person name="Dunn M."/>
            <person name="Hung S."/>
            <person name="Kawahara F."/>
            <person name="Miranda-Saavedra D."/>
            <person name="Mourier T."/>
            <person name="Nagra H."/>
            <person name="Otto T.D."/>
            <person name="Rawlings N."/>
            <person name="Sanchez A."/>
            <person name="Sanders M."/>
            <person name="Subramaniam C."/>
            <person name="Tay Y."/>
            <person name="Dear P."/>
            <person name="Doerig C."/>
            <person name="Gruber A."/>
            <person name="Parkinson J."/>
            <person name="Shirley M."/>
            <person name="Wan K.L."/>
            <person name="Berriman M."/>
            <person name="Tomley F."/>
            <person name="Pain A."/>
        </authorList>
    </citation>
    <scope>NUCLEOTIDE SEQUENCE [LARGE SCALE GENOMIC DNA]</scope>
    <source>
        <strain evidence="2">Houghton</strain>
    </source>
</reference>
<feature type="region of interest" description="Disordered" evidence="1">
    <location>
        <begin position="36"/>
        <end position="64"/>
    </location>
</feature>
<evidence type="ECO:0000313" key="2">
    <source>
        <dbReference type="EMBL" id="CDJ45549.1"/>
    </source>
</evidence>
<protein>
    <submittedName>
        <fullName evidence="2">Uncharacterized protein</fullName>
    </submittedName>
</protein>
<dbReference type="VEuPathDB" id="ToxoDB:ETH2_1403500"/>
<dbReference type="GeneID" id="25250850"/>
<dbReference type="RefSeq" id="XP_013236295.1">
    <property type="nucleotide sequence ID" value="XM_013380841.1"/>
</dbReference>
<feature type="non-terminal residue" evidence="2">
    <location>
        <position position="1"/>
    </location>
</feature>
<dbReference type="AlphaFoldDB" id="U6LAH5"/>
<dbReference type="VEuPathDB" id="ToxoDB:ETH_00008240"/>
<dbReference type="OrthoDB" id="10676963at2759"/>
<feature type="region of interest" description="Disordered" evidence="1">
    <location>
        <begin position="79"/>
        <end position="108"/>
    </location>
</feature>
<keyword evidence="3" id="KW-1185">Reference proteome</keyword>
<accession>U6LAH5</accession>
<organism evidence="2 3">
    <name type="scientific">Eimeria tenella</name>
    <name type="common">Coccidian parasite</name>
    <dbReference type="NCBI Taxonomy" id="5802"/>
    <lineage>
        <taxon>Eukaryota</taxon>
        <taxon>Sar</taxon>
        <taxon>Alveolata</taxon>
        <taxon>Apicomplexa</taxon>
        <taxon>Conoidasida</taxon>
        <taxon>Coccidia</taxon>
        <taxon>Eucoccidiorida</taxon>
        <taxon>Eimeriorina</taxon>
        <taxon>Eimeriidae</taxon>
        <taxon>Eimeria</taxon>
    </lineage>
</organism>
<gene>
    <name evidence="2" type="ORF">ETH_00008240</name>
</gene>
<evidence type="ECO:0000313" key="3">
    <source>
        <dbReference type="Proteomes" id="UP000030747"/>
    </source>
</evidence>
<reference evidence="2" key="2">
    <citation type="submission" date="2013-10" db="EMBL/GenBank/DDBJ databases">
        <authorList>
            <person name="Aslett M."/>
        </authorList>
    </citation>
    <scope>NUCLEOTIDE SEQUENCE [LARGE SCALE GENOMIC DNA]</scope>
    <source>
        <strain evidence="2">Houghton</strain>
    </source>
</reference>
<evidence type="ECO:0000256" key="1">
    <source>
        <dbReference type="SAM" id="MobiDB-lite"/>
    </source>
</evidence>